<dbReference type="SUPFAM" id="SSF53756">
    <property type="entry name" value="UDP-Glycosyltransferase/glycogen phosphorylase"/>
    <property type="match status" value="1"/>
</dbReference>
<gene>
    <name evidence="6" type="ORF">N4J17_16180</name>
</gene>
<dbReference type="PANTHER" id="PTHR44998:SF1">
    <property type="entry name" value="UDP-N-ACETYLGLUCOSAMINE--PEPTIDE N-ACETYLGLUCOSAMINYLTRANSFERASE 110 KDA SUBUNIT"/>
    <property type="match status" value="1"/>
</dbReference>
<keyword evidence="7" id="KW-1185">Reference proteome</keyword>
<name>A0ABZ2F6U4_METCP</name>
<evidence type="ECO:0000256" key="3">
    <source>
        <dbReference type="ARBA" id="ARBA00022737"/>
    </source>
</evidence>
<organism evidence="6 7">
    <name type="scientific">Methylococcus capsulatus</name>
    <dbReference type="NCBI Taxonomy" id="414"/>
    <lineage>
        <taxon>Bacteria</taxon>
        <taxon>Pseudomonadati</taxon>
        <taxon>Pseudomonadota</taxon>
        <taxon>Gammaproteobacteria</taxon>
        <taxon>Methylococcales</taxon>
        <taxon>Methylococcaceae</taxon>
        <taxon>Methylococcus</taxon>
    </lineage>
</organism>
<comment type="pathway">
    <text evidence="1">Protein modification; protein glycosylation.</text>
</comment>
<keyword evidence="2" id="KW-0808">Transferase</keyword>
<proteinExistence type="predicted"/>
<evidence type="ECO:0000256" key="4">
    <source>
        <dbReference type="ARBA" id="ARBA00022803"/>
    </source>
</evidence>
<dbReference type="GO" id="GO:0016757">
    <property type="term" value="F:glycosyltransferase activity"/>
    <property type="evidence" value="ECO:0007669"/>
    <property type="project" value="UniProtKB-KW"/>
</dbReference>
<evidence type="ECO:0000313" key="7">
    <source>
        <dbReference type="Proteomes" id="UP001359308"/>
    </source>
</evidence>
<dbReference type="Gene3D" id="3.40.50.2000">
    <property type="entry name" value="Glycogen Phosphorylase B"/>
    <property type="match status" value="1"/>
</dbReference>
<protein>
    <submittedName>
        <fullName evidence="6">UDP-N-acetylglucosamine-peptide N-acetylglucosaminyltransferase</fullName>
    </submittedName>
</protein>
<evidence type="ECO:0000256" key="2">
    <source>
        <dbReference type="ARBA" id="ARBA00022679"/>
    </source>
</evidence>
<dbReference type="Proteomes" id="UP001359308">
    <property type="component" value="Chromosome"/>
</dbReference>
<sequence length="442" mass="49809">MCEWDRLDEWRAKMRDVITRKEAGRVSPFHLLSMPGMGASEQRSCADLWMQDRIASSRMQRSHLDFAFSPKDKAKIRIGYLSCDFHDHATSLLLVELFECHERDRFEVFAYSYGPDDGKNMRGRLKKCFDRFLDIQELSDVEAAKQIYEGQIDILVDLKGYTSNSRTMILTFRPAPIQVNYLGYPGTLGGNFCDYIITDRFLTPLASAADYSEAFAYLPDTYQPHGRRCPIGTRPTRSDAGLAEQGFVFCCFNQAYKITPEIFDVWCKLLTNVPGSMLWLLKNNKAEGNLRNEACKRGVAPDSLIFAEEKPQSEHLGRLALADLVLDTFPYNAHTTASDALWAGVPLVTCAGATFPSRVAGSLLQAIGLPELIATDIDGYYDLVFDLASSPERLSQIKAKLDANRLTTALFDIDTYTKNIEKLYATMWQRYLDGLPPSIIQG</sequence>
<dbReference type="Gene3D" id="3.40.50.11380">
    <property type="match status" value="1"/>
</dbReference>
<keyword evidence="3" id="KW-0677">Repeat</keyword>
<dbReference type="RefSeq" id="WP_232470442.1">
    <property type="nucleotide sequence ID" value="NZ_CP104311.1"/>
</dbReference>
<accession>A0ABZ2F6U4</accession>
<dbReference type="Pfam" id="PF13844">
    <property type="entry name" value="Glyco_transf_41"/>
    <property type="match status" value="2"/>
</dbReference>
<keyword evidence="6" id="KW-0328">Glycosyltransferase</keyword>
<dbReference type="PANTHER" id="PTHR44998">
    <property type="match status" value="1"/>
</dbReference>
<reference evidence="6 7" key="1">
    <citation type="submission" date="2022-09" db="EMBL/GenBank/DDBJ databases">
        <authorList>
            <person name="Giprobiosintez L."/>
        </authorList>
    </citation>
    <scope>NUCLEOTIDE SEQUENCE [LARGE SCALE GENOMIC DNA]</scope>
    <source>
        <strain evidence="7">VKPM-B-12549 (GBS-15)</strain>
    </source>
</reference>
<evidence type="ECO:0000256" key="1">
    <source>
        <dbReference type="ARBA" id="ARBA00004922"/>
    </source>
</evidence>
<feature type="domain" description="O-GlcNAc transferase C-terminal" evidence="5">
    <location>
        <begin position="61"/>
        <end position="222"/>
    </location>
</feature>
<evidence type="ECO:0000313" key="6">
    <source>
        <dbReference type="EMBL" id="WWF01983.1"/>
    </source>
</evidence>
<dbReference type="EMBL" id="CP104311">
    <property type="protein sequence ID" value="WWF01983.1"/>
    <property type="molecule type" value="Genomic_DNA"/>
</dbReference>
<evidence type="ECO:0000259" key="5">
    <source>
        <dbReference type="Pfam" id="PF13844"/>
    </source>
</evidence>
<keyword evidence="4" id="KW-0802">TPR repeat</keyword>
<dbReference type="InterPro" id="IPR029489">
    <property type="entry name" value="OGT/SEC/SPY_C"/>
</dbReference>
<feature type="domain" description="O-GlcNAc transferase C-terminal" evidence="5">
    <location>
        <begin position="236"/>
        <end position="420"/>
    </location>
</feature>